<evidence type="ECO:0000313" key="2">
    <source>
        <dbReference type="EMBL" id="MPW13739.1"/>
    </source>
</evidence>
<feature type="transmembrane region" description="Helical" evidence="1">
    <location>
        <begin position="72"/>
        <end position="91"/>
    </location>
</feature>
<comment type="caution">
    <text evidence="2">The sequence shown here is derived from an EMBL/GenBank/DDBJ whole genome shotgun (WGS) entry which is preliminary data.</text>
</comment>
<gene>
    <name evidence="2" type="ORF">GDZ32_01455</name>
</gene>
<feature type="transmembrane region" description="Helical" evidence="1">
    <location>
        <begin position="278"/>
        <end position="294"/>
    </location>
</feature>
<proteinExistence type="predicted"/>
<feature type="transmembrane region" description="Helical" evidence="1">
    <location>
        <begin position="156"/>
        <end position="176"/>
    </location>
</feature>
<organism evidence="2 3">
    <name type="scientific">Lactobacillus helveticus</name>
    <name type="common">Lactobacillus suntoryeus</name>
    <dbReference type="NCBI Taxonomy" id="1587"/>
    <lineage>
        <taxon>Bacteria</taxon>
        <taxon>Bacillati</taxon>
        <taxon>Bacillota</taxon>
        <taxon>Bacilli</taxon>
        <taxon>Lactobacillales</taxon>
        <taxon>Lactobacillaceae</taxon>
        <taxon>Lactobacillus</taxon>
    </lineage>
</organism>
<name>A0A6A7JZN9_LACHE</name>
<keyword evidence="1" id="KW-0472">Membrane</keyword>
<feature type="transmembrane region" description="Helical" evidence="1">
    <location>
        <begin position="111"/>
        <end position="144"/>
    </location>
</feature>
<sequence>MISSIALLITLASISAISRGIISVIDRYQMGYRKQGIIEVNFINNLFSIILVTIFFIFMVKKHNLPVFSTTYAIRIVMYALVVQMVAYGYSYVYKKINIMQSVVVNKLSDLFIPLALFLATGCLNFKSYLVSITTTIIVAIYFFYKEKRAELDKTAMLKSTLVVVPLLVFQSAISPVLTHDVGNIYDLIFFTIFTIYIRGIIALGAFVVKIKYIQNLGLSKSILLIYACRAVLTLLAQITYTLSTSSPQSSISWVFLNITPLYSVLFGNLILHEKIKWVDGMVIVLIFILALIPK</sequence>
<dbReference type="AlphaFoldDB" id="A0A6A7JZN9"/>
<feature type="transmembrane region" description="Helical" evidence="1">
    <location>
        <begin position="42"/>
        <end position="60"/>
    </location>
</feature>
<dbReference type="Proteomes" id="UP000430466">
    <property type="component" value="Unassembled WGS sequence"/>
</dbReference>
<feature type="transmembrane region" description="Helical" evidence="1">
    <location>
        <begin position="253"/>
        <end position="271"/>
    </location>
</feature>
<protein>
    <submittedName>
        <fullName evidence="2">EamA family transporter</fullName>
    </submittedName>
</protein>
<feature type="transmembrane region" description="Helical" evidence="1">
    <location>
        <begin position="223"/>
        <end position="241"/>
    </location>
</feature>
<evidence type="ECO:0000256" key="1">
    <source>
        <dbReference type="SAM" id="Phobius"/>
    </source>
</evidence>
<dbReference type="EMBL" id="WHOE01000011">
    <property type="protein sequence ID" value="MPW13739.1"/>
    <property type="molecule type" value="Genomic_DNA"/>
</dbReference>
<reference evidence="2 3" key="1">
    <citation type="submission" date="2019-10" db="EMBL/GenBank/DDBJ databases">
        <title>Draft genome sequences of Lactobacillus strains.</title>
        <authorList>
            <person name="Cho G.-S."/>
            <person name="Fagbemigun O."/>
            <person name="Brinks E."/>
            <person name="Franz C.M.A.P."/>
        </authorList>
    </citation>
    <scope>NUCLEOTIDE SEQUENCE [LARGE SCALE GENOMIC DNA]</scope>
    <source>
        <strain evidence="2 3">313</strain>
    </source>
</reference>
<dbReference type="RefSeq" id="WP_152723227.1">
    <property type="nucleotide sequence ID" value="NZ_WHOE01000011.1"/>
</dbReference>
<evidence type="ECO:0000313" key="3">
    <source>
        <dbReference type="Proteomes" id="UP000430466"/>
    </source>
</evidence>
<keyword evidence="1" id="KW-1133">Transmembrane helix</keyword>
<keyword evidence="1" id="KW-0812">Transmembrane</keyword>
<feature type="transmembrane region" description="Helical" evidence="1">
    <location>
        <begin position="188"/>
        <end position="211"/>
    </location>
</feature>
<accession>A0A6A7JZN9</accession>